<evidence type="ECO:0000259" key="3">
    <source>
        <dbReference type="Pfam" id="PF00294"/>
    </source>
</evidence>
<dbReference type="GO" id="GO:0016301">
    <property type="term" value="F:kinase activity"/>
    <property type="evidence" value="ECO:0007669"/>
    <property type="project" value="UniProtKB-KW"/>
</dbReference>
<dbReference type="Proteomes" id="UP000219167">
    <property type="component" value="Unassembled WGS sequence"/>
</dbReference>
<name>A0A285ULD3_9HYPH</name>
<dbReference type="SUPFAM" id="SSF53613">
    <property type="entry name" value="Ribokinase-like"/>
    <property type="match status" value="1"/>
</dbReference>
<dbReference type="RefSeq" id="WP_097140964.1">
    <property type="nucleotide sequence ID" value="NZ_OBQD01000010.1"/>
</dbReference>
<reference evidence="4 5" key="1">
    <citation type="submission" date="2017-08" db="EMBL/GenBank/DDBJ databases">
        <authorList>
            <person name="de Groot N.N."/>
        </authorList>
    </citation>
    <scope>NUCLEOTIDE SEQUENCE [LARGE SCALE GENOMIC DNA]</scope>
    <source>
        <strain evidence="4 5">JC85</strain>
    </source>
</reference>
<evidence type="ECO:0000313" key="4">
    <source>
        <dbReference type="EMBL" id="SOC42659.1"/>
    </source>
</evidence>
<keyword evidence="2 4" id="KW-0418">Kinase</keyword>
<dbReference type="AlphaFoldDB" id="A0A285ULD3"/>
<dbReference type="PANTHER" id="PTHR10584">
    <property type="entry name" value="SUGAR KINASE"/>
    <property type="match status" value="1"/>
</dbReference>
<organism evidence="4 5">
    <name type="scientific">Rhizobium subbaraonis</name>
    <dbReference type="NCBI Taxonomy" id="908946"/>
    <lineage>
        <taxon>Bacteria</taxon>
        <taxon>Pseudomonadati</taxon>
        <taxon>Pseudomonadota</taxon>
        <taxon>Alphaproteobacteria</taxon>
        <taxon>Hyphomicrobiales</taxon>
        <taxon>Rhizobiaceae</taxon>
        <taxon>Rhizobium/Agrobacterium group</taxon>
        <taxon>Rhizobium</taxon>
    </lineage>
</organism>
<keyword evidence="5" id="KW-1185">Reference proteome</keyword>
<keyword evidence="1" id="KW-0808">Transferase</keyword>
<sequence>MTGAGILVLGGAHVDRRGRIHGDTAPGASNPGSWFVEAGGGAFNAARNLSRLGHAVRLIAPRGGDADGEIVAAAALAAGVEDTPFTFLDRATPSYTAIIERDGNLVIALADMELYRLFSPRRLQQRAVRDAFAQADAILTDANLPAETVLAIADTAHAAGKPVYGIAISPAKVVRFRNALPALTGLFMNEAEARALTNARPDDPRHWPNLLRDIGLTSAVVTRGKDAAIAFDPTGVATLAPPALETLGDVTGAGDAMASGFLSARLEGRPLAAALRQGAAAALIAVRSPLAVAEELESDLLDRVTGLVPEAEMLS</sequence>
<feature type="domain" description="Carbohydrate kinase PfkB" evidence="3">
    <location>
        <begin position="14"/>
        <end position="291"/>
    </location>
</feature>
<dbReference type="InterPro" id="IPR011611">
    <property type="entry name" value="PfkB_dom"/>
</dbReference>
<evidence type="ECO:0000256" key="2">
    <source>
        <dbReference type="ARBA" id="ARBA00022777"/>
    </source>
</evidence>
<dbReference type="Gene3D" id="3.40.1190.20">
    <property type="match status" value="1"/>
</dbReference>
<proteinExistence type="predicted"/>
<dbReference type="PANTHER" id="PTHR10584:SF166">
    <property type="entry name" value="RIBOKINASE"/>
    <property type="match status" value="1"/>
</dbReference>
<dbReference type="InterPro" id="IPR002173">
    <property type="entry name" value="Carboh/pur_kinase_PfkB_CS"/>
</dbReference>
<dbReference type="OrthoDB" id="9806249at2"/>
<dbReference type="InterPro" id="IPR029056">
    <property type="entry name" value="Ribokinase-like"/>
</dbReference>
<evidence type="ECO:0000313" key="5">
    <source>
        <dbReference type="Proteomes" id="UP000219167"/>
    </source>
</evidence>
<protein>
    <submittedName>
        <fullName evidence="4">Sugar/nucleoside kinase (Ribokinase family)</fullName>
    </submittedName>
</protein>
<gene>
    <name evidence="4" type="ORF">SAMN05892877_110105</name>
</gene>
<dbReference type="Pfam" id="PF00294">
    <property type="entry name" value="PfkB"/>
    <property type="match status" value="1"/>
</dbReference>
<dbReference type="CDD" id="cd01941">
    <property type="entry name" value="YeiC_kinase_like"/>
    <property type="match status" value="1"/>
</dbReference>
<dbReference type="EMBL" id="OBQD01000010">
    <property type="protein sequence ID" value="SOC42659.1"/>
    <property type="molecule type" value="Genomic_DNA"/>
</dbReference>
<dbReference type="PROSITE" id="PS00584">
    <property type="entry name" value="PFKB_KINASES_2"/>
    <property type="match status" value="1"/>
</dbReference>
<evidence type="ECO:0000256" key="1">
    <source>
        <dbReference type="ARBA" id="ARBA00022679"/>
    </source>
</evidence>
<accession>A0A285ULD3</accession>